<dbReference type="Proteomes" id="UP001497444">
    <property type="component" value="Chromosome 6"/>
</dbReference>
<name>A0ABP0X7X6_9BRYO</name>
<evidence type="ECO:0008006" key="3">
    <source>
        <dbReference type="Google" id="ProtNLM"/>
    </source>
</evidence>
<dbReference type="EMBL" id="OZ020101">
    <property type="protein sequence ID" value="CAK9274516.1"/>
    <property type="molecule type" value="Genomic_DNA"/>
</dbReference>
<accession>A0ABP0X7X6</accession>
<reference evidence="1" key="1">
    <citation type="submission" date="2024-02" db="EMBL/GenBank/DDBJ databases">
        <authorList>
            <consortium name="ELIXIR-Norway"/>
            <consortium name="Elixir Norway"/>
        </authorList>
    </citation>
    <scope>NUCLEOTIDE SEQUENCE</scope>
</reference>
<organism evidence="1 2">
    <name type="scientific">Sphagnum jensenii</name>
    <dbReference type="NCBI Taxonomy" id="128206"/>
    <lineage>
        <taxon>Eukaryota</taxon>
        <taxon>Viridiplantae</taxon>
        <taxon>Streptophyta</taxon>
        <taxon>Embryophyta</taxon>
        <taxon>Bryophyta</taxon>
        <taxon>Sphagnophytina</taxon>
        <taxon>Sphagnopsida</taxon>
        <taxon>Sphagnales</taxon>
        <taxon>Sphagnaceae</taxon>
        <taxon>Sphagnum</taxon>
    </lineage>
</organism>
<protein>
    <recommendedName>
        <fullName evidence="3">LAGLIDADG homing endonuclease</fullName>
    </recommendedName>
</protein>
<evidence type="ECO:0000313" key="1">
    <source>
        <dbReference type="EMBL" id="CAK9274516.1"/>
    </source>
</evidence>
<keyword evidence="2" id="KW-1185">Reference proteome</keyword>
<sequence>MRGKNRLLSSSFEPSSSKDNSFCHGAQRDIACWLLNMMHAGSACHHAAGSRERNGDNHDKYEQKYCSSSTHRTLYAGIVLGAMGNKTDQSSICCWIPRRASRSNNSRVLDNIGEDYSIMLLPTYPASKTPQETMEFLCDSCSISSIEKA</sequence>
<proteinExistence type="predicted"/>
<gene>
    <name evidence="1" type="ORF">CSSPJE1EN1_LOCUS19994</name>
</gene>
<evidence type="ECO:0000313" key="2">
    <source>
        <dbReference type="Proteomes" id="UP001497444"/>
    </source>
</evidence>